<proteinExistence type="predicted"/>
<evidence type="ECO:0000313" key="2">
    <source>
        <dbReference type="EMBL" id="MBW67209.1"/>
    </source>
</evidence>
<evidence type="ECO:0000256" key="1">
    <source>
        <dbReference type="SAM" id="MobiDB-lite"/>
    </source>
</evidence>
<organism evidence="2">
    <name type="scientific">Anopheles darlingi</name>
    <name type="common">Mosquito</name>
    <dbReference type="NCBI Taxonomy" id="43151"/>
    <lineage>
        <taxon>Eukaryota</taxon>
        <taxon>Metazoa</taxon>
        <taxon>Ecdysozoa</taxon>
        <taxon>Arthropoda</taxon>
        <taxon>Hexapoda</taxon>
        <taxon>Insecta</taxon>
        <taxon>Pterygota</taxon>
        <taxon>Neoptera</taxon>
        <taxon>Endopterygota</taxon>
        <taxon>Diptera</taxon>
        <taxon>Nematocera</taxon>
        <taxon>Culicoidea</taxon>
        <taxon>Culicidae</taxon>
        <taxon>Anophelinae</taxon>
        <taxon>Anopheles</taxon>
    </lineage>
</organism>
<dbReference type="EMBL" id="GGFL01003031">
    <property type="protein sequence ID" value="MBW67209.1"/>
    <property type="molecule type" value="Transcribed_RNA"/>
</dbReference>
<dbReference type="AlphaFoldDB" id="A0A2M4CPK9"/>
<dbReference type="VEuPathDB" id="VectorBase:ADAC008192"/>
<sequence length="83" mass="9573">MLKPAYPMDRRAGFGFTHRQPGTHTARLRSEELEKIADVGYQSVESERSDTPDRSSWSRWSRAQLWQTVPSSVRCEQSDTINC</sequence>
<accession>A0A2M4CPK9</accession>
<name>A0A2M4CPK9_ANODA</name>
<reference evidence="2" key="1">
    <citation type="submission" date="2018-01" db="EMBL/GenBank/DDBJ databases">
        <title>An insight into the sialome of Amazonian anophelines.</title>
        <authorList>
            <person name="Ribeiro J.M."/>
            <person name="Scarpassa V."/>
            <person name="Calvo E."/>
        </authorList>
    </citation>
    <scope>NUCLEOTIDE SEQUENCE</scope>
</reference>
<feature type="region of interest" description="Disordered" evidence="1">
    <location>
        <begin position="1"/>
        <end position="25"/>
    </location>
</feature>
<protein>
    <submittedName>
        <fullName evidence="2">Uncharacterized protein</fullName>
    </submittedName>
</protein>